<dbReference type="EMBL" id="CAMXCT020002609">
    <property type="protein sequence ID" value="CAL1152673.1"/>
    <property type="molecule type" value="Genomic_DNA"/>
</dbReference>
<feature type="transmembrane region" description="Helical" evidence="3">
    <location>
        <begin position="90"/>
        <end position="112"/>
    </location>
</feature>
<comment type="caution">
    <text evidence="4">The sequence shown here is derived from an EMBL/GenBank/DDBJ whole genome shotgun (WGS) entry which is preliminary data.</text>
</comment>
<organism evidence="4">
    <name type="scientific">Cladocopium goreaui</name>
    <dbReference type="NCBI Taxonomy" id="2562237"/>
    <lineage>
        <taxon>Eukaryota</taxon>
        <taxon>Sar</taxon>
        <taxon>Alveolata</taxon>
        <taxon>Dinophyceae</taxon>
        <taxon>Suessiales</taxon>
        <taxon>Symbiodiniaceae</taxon>
        <taxon>Cladocopium</taxon>
    </lineage>
</organism>
<dbReference type="InterPro" id="IPR003591">
    <property type="entry name" value="Leu-rich_rpt_typical-subtyp"/>
</dbReference>
<dbReference type="Pfam" id="PF13855">
    <property type="entry name" value="LRR_8"/>
    <property type="match status" value="5"/>
</dbReference>
<proteinExistence type="predicted"/>
<dbReference type="PANTHER" id="PTHR24366:SF170">
    <property type="entry name" value="RE50361P"/>
    <property type="match status" value="1"/>
</dbReference>
<feature type="transmembrane region" description="Helical" evidence="3">
    <location>
        <begin position="68"/>
        <end position="84"/>
    </location>
</feature>
<evidence type="ECO:0000313" key="6">
    <source>
        <dbReference type="Proteomes" id="UP001152797"/>
    </source>
</evidence>
<evidence type="ECO:0000256" key="2">
    <source>
        <dbReference type="ARBA" id="ARBA00022737"/>
    </source>
</evidence>
<accession>A0A9P1CX45</accession>
<dbReference type="PROSITE" id="PS51450">
    <property type="entry name" value="LRR"/>
    <property type="match status" value="1"/>
</dbReference>
<evidence type="ECO:0000313" key="5">
    <source>
        <dbReference type="EMBL" id="CAL4786610.1"/>
    </source>
</evidence>
<feature type="transmembrane region" description="Helical" evidence="3">
    <location>
        <begin position="344"/>
        <end position="370"/>
    </location>
</feature>
<feature type="transmembrane region" description="Helical" evidence="3">
    <location>
        <begin position="410"/>
        <end position="431"/>
    </location>
</feature>
<dbReference type="EMBL" id="CAMXCT010002609">
    <property type="protein sequence ID" value="CAI3999298.1"/>
    <property type="molecule type" value="Genomic_DNA"/>
</dbReference>
<feature type="transmembrane region" description="Helical" evidence="3">
    <location>
        <begin position="498"/>
        <end position="520"/>
    </location>
</feature>
<name>A0A9P1CX45_9DINO</name>
<sequence>MNCRRFAARGSLTSPTPPSAASLAEIPEIRSRAIAARSSTEILMVFQYAELLMIFFVQATADIESRGLLALIVISLYPVLWMSLDRLVGGSATSICIVLISLLFASVSYALLRFDQMHRATLELSLASEAICSQAIRPANLSHLSLVFGSSADDFPNTDLRQSETDLTSNFRQARIHFLSFQNALRQALGEGEVTNATANAKIKRLADLETSQGADHDVLSCEIHCESLQQVQLVWLALSKRFQREEEPWKIVALWDGFAQEEERRCSKIVMSMNGYLATVVLCVASLTRLQGNLSELCLLADAFGLLEDAKPRRWLQRDGPNAKGSSSGEIASLPRGSQILDALLPVLLSLARFIAMITAAYFTCQYFFRYGPSSLHESIDQLGQHRFVKVAFGERFDGSWWDALCLSLPYAVLVVVFARDLLCFSAPTAQKRKSRQLSQIVYDRYFGVEGTYYMFKVALLQLLTILLQAFGKLHLLGGIALFAEQQRLSVAESLKVTFWLFWALLFCNSVYPNMLFIFPESMRCRYTCAMLDVFFDLGYVLTYLVMVVIGATELHVNVSVWGNFGERSQLGFSNSISPKFAFPAEFLQYMAVYVSIAHVCCACRAVQRGQTPELEAARDARPKVVWANVRCQTLVRRFLKYIYSPCLTSLLVYLLICQDAYPGHRGDFTCFPCRCSAGRLQSCSLAVQLQQEQLVIAGVTSIEPQAFKPLGCRLSRLSLANNSITSLEARSFEQLPCLQILAISRAKLSMLARDSFYGLGQLEVLSLHGNELHNISGDHLSHLPSLEKLLLGSKTGWNNETRTNYDLEAGNLIKFLPPRLFEGNPHLILFDISGNNITKVDRDTFVGATNLRVLDLSQNSLRELPEGLFAGLSRLQKVWLNNNQLSALPEGLFAGLSRLQKVSLNNNQISALPEGLFAGLSSLQKVWLYHNQLSALPEGLFAGLSSLQKVSLYNNQLSALPEGLFAGLSTLQVLGLYNNQLSALPEGLFAGLSTLQVLGLYNNQLSALPEGLFAGLSSLQVVAAQQPAQCTSRRTLCWSLESPGSVAAQQPAQCTSRRLFAGLWSLRICTTTAQCFPEGLFALSSLNNQLSALPEGLFAGLSSLQLLALYNNQLSALPEGLFAGLSSLQKVRLYNNQLSALPEGLFAGLSSLQEVSLYHNQLSALPEGLFAGLSSLQDVWLYNNQLSALPEGLFAGLSSLQKVWLYNNQLSALPEGLFAGLSTLQVLALYNNELSALPKGLFAGLSSLQKVWLNNNQLSALPEGLFAGLSSLQKVWLHNNSLKEGSG</sequence>
<dbReference type="SMART" id="SM00364">
    <property type="entry name" value="LRR_BAC"/>
    <property type="match status" value="15"/>
</dbReference>
<reference evidence="5 6" key="2">
    <citation type="submission" date="2024-05" db="EMBL/GenBank/DDBJ databases">
        <authorList>
            <person name="Chen Y."/>
            <person name="Shah S."/>
            <person name="Dougan E. K."/>
            <person name="Thang M."/>
            <person name="Chan C."/>
        </authorList>
    </citation>
    <scope>NUCLEOTIDE SEQUENCE [LARGE SCALE GENOMIC DNA]</scope>
</reference>
<feature type="transmembrane region" description="Helical" evidence="3">
    <location>
        <begin position="532"/>
        <end position="553"/>
    </location>
</feature>
<dbReference type="FunFam" id="3.80.10.10:FF:001164">
    <property type="entry name" value="GH01279p"/>
    <property type="match status" value="2"/>
</dbReference>
<dbReference type="SUPFAM" id="SSF52058">
    <property type="entry name" value="L domain-like"/>
    <property type="match status" value="2"/>
</dbReference>
<protein>
    <submittedName>
        <fullName evidence="4">Uncharacterized protein</fullName>
    </submittedName>
</protein>
<dbReference type="EMBL" id="CAMXCT030002609">
    <property type="protein sequence ID" value="CAL4786610.1"/>
    <property type="molecule type" value="Genomic_DNA"/>
</dbReference>
<keyword evidence="3" id="KW-0472">Membrane</keyword>
<reference evidence="4" key="1">
    <citation type="submission" date="2022-10" db="EMBL/GenBank/DDBJ databases">
        <authorList>
            <person name="Chen Y."/>
            <person name="Dougan E. K."/>
            <person name="Chan C."/>
            <person name="Rhodes N."/>
            <person name="Thang M."/>
        </authorList>
    </citation>
    <scope>NUCLEOTIDE SEQUENCE</scope>
</reference>
<keyword evidence="3" id="KW-1133">Transmembrane helix</keyword>
<evidence type="ECO:0000256" key="1">
    <source>
        <dbReference type="ARBA" id="ARBA00022614"/>
    </source>
</evidence>
<dbReference type="OrthoDB" id="436422at2759"/>
<dbReference type="SMART" id="SM00369">
    <property type="entry name" value="LRR_TYP"/>
    <property type="match status" value="20"/>
</dbReference>
<dbReference type="PANTHER" id="PTHR24366">
    <property type="entry name" value="IG(IMMUNOGLOBULIN) AND LRR(LEUCINE RICH REPEAT) DOMAINS"/>
    <property type="match status" value="1"/>
</dbReference>
<keyword evidence="3" id="KW-0812">Transmembrane</keyword>
<keyword evidence="1" id="KW-0433">Leucine-rich repeat</keyword>
<gene>
    <name evidence="4" type="ORF">C1SCF055_LOCUS25517</name>
</gene>
<keyword evidence="6" id="KW-1185">Reference proteome</keyword>
<evidence type="ECO:0000256" key="3">
    <source>
        <dbReference type="SAM" id="Phobius"/>
    </source>
</evidence>
<evidence type="ECO:0000313" key="4">
    <source>
        <dbReference type="EMBL" id="CAI3999298.1"/>
    </source>
</evidence>
<keyword evidence="2" id="KW-0677">Repeat</keyword>
<feature type="transmembrane region" description="Helical" evidence="3">
    <location>
        <begin position="452"/>
        <end position="473"/>
    </location>
</feature>
<dbReference type="InterPro" id="IPR032675">
    <property type="entry name" value="LRR_dom_sf"/>
</dbReference>
<dbReference type="Proteomes" id="UP001152797">
    <property type="component" value="Unassembled WGS sequence"/>
</dbReference>
<dbReference type="Gene3D" id="3.80.10.10">
    <property type="entry name" value="Ribonuclease Inhibitor"/>
    <property type="match status" value="5"/>
</dbReference>
<dbReference type="InterPro" id="IPR001611">
    <property type="entry name" value="Leu-rich_rpt"/>
</dbReference>